<keyword evidence="3 8" id="KW-0540">Nuclease</keyword>
<comment type="subcellular location">
    <subcellularLocation>
        <location evidence="8">Cytoplasm</location>
    </subcellularLocation>
</comment>
<keyword evidence="7 8" id="KW-0862">Zinc</keyword>
<dbReference type="Gene3D" id="6.20.50.20">
    <property type="match status" value="1"/>
</dbReference>
<dbReference type="EC" id="3.1.26.5" evidence="8"/>
<evidence type="ECO:0000256" key="4">
    <source>
        <dbReference type="ARBA" id="ARBA00022723"/>
    </source>
</evidence>
<keyword evidence="10" id="KW-1185">Reference proteome</keyword>
<name>A0A0N8VKJ0_9ARCH</name>
<dbReference type="GO" id="GO:0008270">
    <property type="term" value="F:zinc ion binding"/>
    <property type="evidence" value="ECO:0007669"/>
    <property type="project" value="UniProtKB-UniRule"/>
</dbReference>
<evidence type="ECO:0000313" key="10">
    <source>
        <dbReference type="Proteomes" id="UP000050301"/>
    </source>
</evidence>
<dbReference type="RefSeq" id="WP_048100894.1">
    <property type="nucleotide sequence ID" value="NZ_LKBH01000290.1"/>
</dbReference>
<dbReference type="GO" id="GO:0004526">
    <property type="term" value="F:ribonuclease P activity"/>
    <property type="evidence" value="ECO:0007669"/>
    <property type="project" value="UniProtKB-UniRule"/>
</dbReference>
<organism evidence="9 10">
    <name type="scientific">Acidiplasma cupricumulans</name>
    <dbReference type="NCBI Taxonomy" id="312540"/>
    <lineage>
        <taxon>Archaea</taxon>
        <taxon>Methanobacteriati</taxon>
        <taxon>Thermoplasmatota</taxon>
        <taxon>Thermoplasmata</taxon>
        <taxon>Thermoplasmatales</taxon>
        <taxon>Ferroplasmaceae</taxon>
        <taxon>Acidiplasma</taxon>
    </lineage>
</organism>
<feature type="binding site" evidence="8">
    <location>
        <position position="82"/>
    </location>
    <ligand>
        <name>Zn(2+)</name>
        <dbReference type="ChEBI" id="CHEBI:29105"/>
    </ligand>
</feature>
<comment type="cofactor">
    <cofactor evidence="8">
        <name>Zn(2+)</name>
        <dbReference type="ChEBI" id="CHEBI:29105"/>
    </cofactor>
    <text evidence="8">Binds 1 zinc ion per subunit.</text>
</comment>
<evidence type="ECO:0000256" key="5">
    <source>
        <dbReference type="ARBA" id="ARBA00022759"/>
    </source>
</evidence>
<dbReference type="GO" id="GO:0001682">
    <property type="term" value="P:tRNA 5'-leader removal"/>
    <property type="evidence" value="ECO:0007669"/>
    <property type="project" value="UniProtKB-UniRule"/>
</dbReference>
<dbReference type="HAMAP" id="MF_00757">
    <property type="entry name" value="RNase_P_4"/>
    <property type="match status" value="1"/>
</dbReference>
<feature type="binding site" evidence="8">
    <location>
        <position position="79"/>
    </location>
    <ligand>
        <name>Zn(2+)</name>
        <dbReference type="ChEBI" id="CHEBI:29105"/>
    </ligand>
</feature>
<accession>A0A0N8VKJ0</accession>
<dbReference type="InterPro" id="IPR007175">
    <property type="entry name" value="Rpr2/Snm1/Rpp21"/>
</dbReference>
<comment type="catalytic activity">
    <reaction evidence="8">
        <text>Endonucleolytic cleavage of RNA, removing 5'-extranucleotides from tRNA precursor.</text>
        <dbReference type="EC" id="3.1.26.5"/>
    </reaction>
</comment>
<evidence type="ECO:0000256" key="8">
    <source>
        <dbReference type="HAMAP-Rule" id="MF_00757"/>
    </source>
</evidence>
<evidence type="ECO:0000256" key="7">
    <source>
        <dbReference type="ARBA" id="ARBA00022833"/>
    </source>
</evidence>
<sequence length="92" mass="11040">MKDQKLNRIAMDRINKLYNLSLISNEYYSKRYIILMERIAKRMDITLPVYIKKSYCKKCKLPYKNERIRIKNGLVIITCPNCGDVRRIPIKN</sequence>
<comment type="subunit">
    <text evidence="8">Consists of a catalytic RNA component and at least 4-5 protein subunits.</text>
</comment>
<protein>
    <recommendedName>
        <fullName evidence="8">Ribonuclease P protein component 4</fullName>
        <shortName evidence="8">RNase P component 4</shortName>
        <ecNumber evidence="8">3.1.26.5</ecNumber>
    </recommendedName>
    <alternativeName>
        <fullName evidence="8">Rpp21</fullName>
    </alternativeName>
</protein>
<dbReference type="InParanoid" id="A0A0N8VKJ0"/>
<evidence type="ECO:0000256" key="3">
    <source>
        <dbReference type="ARBA" id="ARBA00022722"/>
    </source>
</evidence>
<comment type="function">
    <text evidence="8">Part of ribonuclease P, a protein complex that generates mature tRNA molecules by cleaving their 5'-ends.</text>
</comment>
<evidence type="ECO:0000256" key="6">
    <source>
        <dbReference type="ARBA" id="ARBA00022801"/>
    </source>
</evidence>
<evidence type="ECO:0000256" key="2">
    <source>
        <dbReference type="ARBA" id="ARBA00022694"/>
    </source>
</evidence>
<proteinExistence type="inferred from homology"/>
<keyword evidence="5 8" id="KW-0255">Endonuclease</keyword>
<dbReference type="AlphaFoldDB" id="A0A0N8VKJ0"/>
<dbReference type="InterPro" id="IPR016432">
    <property type="entry name" value="RNP4"/>
</dbReference>
<comment type="caution">
    <text evidence="9">The sequence shown here is derived from an EMBL/GenBank/DDBJ whole genome shotgun (WGS) entry which is preliminary data.</text>
</comment>
<keyword evidence="4 8" id="KW-0479">Metal-binding</keyword>
<dbReference type="Gene3D" id="1.20.5.420">
    <property type="entry name" value="Immunoglobulin FC, subunit C"/>
    <property type="match status" value="1"/>
</dbReference>
<dbReference type="Pfam" id="PF04032">
    <property type="entry name" value="Rpr2"/>
    <property type="match status" value="1"/>
</dbReference>
<dbReference type="GO" id="GO:0030677">
    <property type="term" value="C:ribonuclease P complex"/>
    <property type="evidence" value="ECO:0007669"/>
    <property type="project" value="UniProtKB-UniRule"/>
</dbReference>
<dbReference type="Proteomes" id="UP000050301">
    <property type="component" value="Unassembled WGS sequence"/>
</dbReference>
<feature type="binding site" evidence="8">
    <location>
        <position position="59"/>
    </location>
    <ligand>
        <name>Zn(2+)</name>
        <dbReference type="ChEBI" id="CHEBI:29105"/>
    </ligand>
</feature>
<dbReference type="EMBL" id="LKBH01000290">
    <property type="protein sequence ID" value="KQB33860.1"/>
    <property type="molecule type" value="Genomic_DNA"/>
</dbReference>
<keyword evidence="2 8" id="KW-0819">tRNA processing</keyword>
<dbReference type="GO" id="GO:0005737">
    <property type="term" value="C:cytoplasm"/>
    <property type="evidence" value="ECO:0007669"/>
    <property type="project" value="UniProtKB-SubCell"/>
</dbReference>
<dbReference type="PIRSF" id="PIRSF004878">
    <property type="entry name" value="RNase_P_4"/>
    <property type="match status" value="1"/>
</dbReference>
<evidence type="ECO:0000313" key="9">
    <source>
        <dbReference type="EMBL" id="KQB33860.1"/>
    </source>
</evidence>
<dbReference type="GeneID" id="84221669"/>
<feature type="binding site" evidence="8">
    <location>
        <position position="56"/>
    </location>
    <ligand>
        <name>Zn(2+)</name>
        <dbReference type="ChEBI" id="CHEBI:29105"/>
    </ligand>
</feature>
<reference evidence="9 10" key="1">
    <citation type="submission" date="2015-09" db="EMBL/GenBank/DDBJ databases">
        <title>Heavy metals and arsenic resistance mechanisms in polyextremophilic archaea of the family Ferroplasmaceae.</title>
        <authorList>
            <person name="Bulaev A.G."/>
            <person name="Kanygina A.V."/>
        </authorList>
    </citation>
    <scope>NUCLEOTIDE SEQUENCE [LARGE SCALE GENOMIC DNA]</scope>
    <source>
        <strain evidence="9 10">BH2</strain>
    </source>
</reference>
<keyword evidence="1 8" id="KW-0963">Cytoplasm</keyword>
<gene>
    <name evidence="8" type="primary">rnp4</name>
    <name evidence="9" type="ORF">AOG55_01905</name>
</gene>
<evidence type="ECO:0000256" key="1">
    <source>
        <dbReference type="ARBA" id="ARBA00022490"/>
    </source>
</evidence>
<keyword evidence="6 8" id="KW-0378">Hydrolase</keyword>
<comment type="similarity">
    <text evidence="8">Belongs to the eukaryotic/archaeal RNase P protein component 4 family.</text>
</comment>